<dbReference type="EMBL" id="CP144692">
    <property type="protein sequence ID" value="WVY96611.1"/>
    <property type="molecule type" value="Genomic_DNA"/>
</dbReference>
<evidence type="ECO:0000256" key="1">
    <source>
        <dbReference type="SAM" id="MobiDB-lite"/>
    </source>
</evidence>
<reference evidence="2 3" key="1">
    <citation type="journal article" date="2023" name="Life. Sci Alliance">
        <title>Evolutionary insights into 3D genome organization and epigenetic landscape of Vigna mungo.</title>
        <authorList>
            <person name="Junaid A."/>
            <person name="Singh B."/>
            <person name="Bhatia S."/>
        </authorList>
    </citation>
    <scope>NUCLEOTIDE SEQUENCE [LARGE SCALE GENOMIC DNA]</scope>
    <source>
        <strain evidence="2">Urdbean</strain>
    </source>
</reference>
<gene>
    <name evidence="2" type="ORF">V8G54_028762</name>
</gene>
<organism evidence="2 3">
    <name type="scientific">Vigna mungo</name>
    <name type="common">Black gram</name>
    <name type="synonym">Phaseolus mungo</name>
    <dbReference type="NCBI Taxonomy" id="3915"/>
    <lineage>
        <taxon>Eukaryota</taxon>
        <taxon>Viridiplantae</taxon>
        <taxon>Streptophyta</taxon>
        <taxon>Embryophyta</taxon>
        <taxon>Tracheophyta</taxon>
        <taxon>Spermatophyta</taxon>
        <taxon>Magnoliopsida</taxon>
        <taxon>eudicotyledons</taxon>
        <taxon>Gunneridae</taxon>
        <taxon>Pentapetalae</taxon>
        <taxon>rosids</taxon>
        <taxon>fabids</taxon>
        <taxon>Fabales</taxon>
        <taxon>Fabaceae</taxon>
        <taxon>Papilionoideae</taxon>
        <taxon>50 kb inversion clade</taxon>
        <taxon>NPAAA clade</taxon>
        <taxon>indigoferoid/millettioid clade</taxon>
        <taxon>Phaseoleae</taxon>
        <taxon>Vigna</taxon>
    </lineage>
</organism>
<dbReference type="AlphaFoldDB" id="A0AAQ3RJN9"/>
<sequence length="182" mass="21396">MTLAIIVRPEMQGQRVKMVGCLNINYRFLHYVIVHMLTPRPENFAKLLHEDMFMLWVLKNNIAINWPHHIMQHMLKCKVGDTPLPYGVLITQIMQYNGVHLDADVSTQIGTRQHFPTNSLKRLNIVNVNDVWQQDNSDDEDREQPQHHSPQHEYPVQPPPYISNPNMMTQMWEGVQDLQHIM</sequence>
<feature type="region of interest" description="Disordered" evidence="1">
    <location>
        <begin position="135"/>
        <end position="167"/>
    </location>
</feature>
<dbReference type="Proteomes" id="UP001374535">
    <property type="component" value="Chromosome 9"/>
</dbReference>
<protein>
    <submittedName>
        <fullName evidence="2">Uncharacterized protein</fullName>
    </submittedName>
</protein>
<proteinExistence type="predicted"/>
<keyword evidence="3" id="KW-1185">Reference proteome</keyword>
<name>A0AAQ3RJN9_VIGMU</name>
<accession>A0AAQ3RJN9</accession>
<evidence type="ECO:0000313" key="2">
    <source>
        <dbReference type="EMBL" id="WVY96611.1"/>
    </source>
</evidence>
<evidence type="ECO:0000313" key="3">
    <source>
        <dbReference type="Proteomes" id="UP001374535"/>
    </source>
</evidence>